<accession>A0A072VMN6</accession>
<dbReference type="EMBL" id="CM001217">
    <property type="protein sequence ID" value="KEH42708.1"/>
    <property type="molecule type" value="Genomic_DNA"/>
</dbReference>
<evidence type="ECO:0000313" key="1">
    <source>
        <dbReference type="EMBL" id="KEH42708.1"/>
    </source>
</evidence>
<gene>
    <name evidence="1" type="ordered locus">MTR_1g074000</name>
</gene>
<protein>
    <submittedName>
        <fullName evidence="1 2">Uncharacterized protein</fullName>
    </submittedName>
</protein>
<reference evidence="2" key="3">
    <citation type="submission" date="2015-04" db="UniProtKB">
        <authorList>
            <consortium name="EnsemblPlants"/>
        </authorList>
    </citation>
    <scope>IDENTIFICATION</scope>
    <source>
        <strain evidence="2">cv. Jemalong A17</strain>
    </source>
</reference>
<reference evidence="1 3" key="2">
    <citation type="journal article" date="2014" name="BMC Genomics">
        <title>An improved genome release (version Mt4.0) for the model legume Medicago truncatula.</title>
        <authorList>
            <person name="Tang H."/>
            <person name="Krishnakumar V."/>
            <person name="Bidwell S."/>
            <person name="Rosen B."/>
            <person name="Chan A."/>
            <person name="Zhou S."/>
            <person name="Gentzbittel L."/>
            <person name="Childs K.L."/>
            <person name="Yandell M."/>
            <person name="Gundlach H."/>
            <person name="Mayer K.F."/>
            <person name="Schwartz D.C."/>
            <person name="Town C.D."/>
        </authorList>
    </citation>
    <scope>GENOME REANNOTATION</scope>
    <source>
        <strain evidence="1">A17</strain>
        <strain evidence="2 3">cv. Jemalong A17</strain>
    </source>
</reference>
<name>A0A072VMN6_MEDTR</name>
<dbReference type="Proteomes" id="UP000002051">
    <property type="component" value="Unassembled WGS sequence"/>
</dbReference>
<sequence>MEDGSCGLSAVIRDENGSVLAARTFQKLSQDTIQTYQLVRCEPSCAAILYL</sequence>
<dbReference type="HOGENOM" id="CLU_3109376_0_0_1"/>
<evidence type="ECO:0000313" key="3">
    <source>
        <dbReference type="Proteomes" id="UP000002051"/>
    </source>
</evidence>
<organism evidence="1 3">
    <name type="scientific">Medicago truncatula</name>
    <name type="common">Barrel medic</name>
    <name type="synonym">Medicago tribuloides</name>
    <dbReference type="NCBI Taxonomy" id="3880"/>
    <lineage>
        <taxon>Eukaryota</taxon>
        <taxon>Viridiplantae</taxon>
        <taxon>Streptophyta</taxon>
        <taxon>Embryophyta</taxon>
        <taxon>Tracheophyta</taxon>
        <taxon>Spermatophyta</taxon>
        <taxon>Magnoliopsida</taxon>
        <taxon>eudicotyledons</taxon>
        <taxon>Gunneridae</taxon>
        <taxon>Pentapetalae</taxon>
        <taxon>rosids</taxon>
        <taxon>fabids</taxon>
        <taxon>Fabales</taxon>
        <taxon>Fabaceae</taxon>
        <taxon>Papilionoideae</taxon>
        <taxon>50 kb inversion clade</taxon>
        <taxon>NPAAA clade</taxon>
        <taxon>Hologalegina</taxon>
        <taxon>IRL clade</taxon>
        <taxon>Trifolieae</taxon>
        <taxon>Medicago</taxon>
    </lineage>
</organism>
<keyword evidence="3" id="KW-1185">Reference proteome</keyword>
<reference evidence="1 3" key="1">
    <citation type="journal article" date="2011" name="Nature">
        <title>The Medicago genome provides insight into the evolution of rhizobial symbioses.</title>
        <authorList>
            <person name="Young N.D."/>
            <person name="Debelle F."/>
            <person name="Oldroyd G.E."/>
            <person name="Geurts R."/>
            <person name="Cannon S.B."/>
            <person name="Udvardi M.K."/>
            <person name="Benedito V.A."/>
            <person name="Mayer K.F."/>
            <person name="Gouzy J."/>
            <person name="Schoof H."/>
            <person name="Van de Peer Y."/>
            <person name="Proost S."/>
            <person name="Cook D.R."/>
            <person name="Meyers B.C."/>
            <person name="Spannagl M."/>
            <person name="Cheung F."/>
            <person name="De Mita S."/>
            <person name="Krishnakumar V."/>
            <person name="Gundlach H."/>
            <person name="Zhou S."/>
            <person name="Mudge J."/>
            <person name="Bharti A.K."/>
            <person name="Murray J.D."/>
            <person name="Naoumkina M.A."/>
            <person name="Rosen B."/>
            <person name="Silverstein K.A."/>
            <person name="Tang H."/>
            <person name="Rombauts S."/>
            <person name="Zhao P.X."/>
            <person name="Zhou P."/>
            <person name="Barbe V."/>
            <person name="Bardou P."/>
            <person name="Bechner M."/>
            <person name="Bellec A."/>
            <person name="Berger A."/>
            <person name="Berges H."/>
            <person name="Bidwell S."/>
            <person name="Bisseling T."/>
            <person name="Choisne N."/>
            <person name="Couloux A."/>
            <person name="Denny R."/>
            <person name="Deshpande S."/>
            <person name="Dai X."/>
            <person name="Doyle J.J."/>
            <person name="Dudez A.M."/>
            <person name="Farmer A.D."/>
            <person name="Fouteau S."/>
            <person name="Franken C."/>
            <person name="Gibelin C."/>
            <person name="Gish J."/>
            <person name="Goldstein S."/>
            <person name="Gonzalez A.J."/>
            <person name="Green P.J."/>
            <person name="Hallab A."/>
            <person name="Hartog M."/>
            <person name="Hua A."/>
            <person name="Humphray S.J."/>
            <person name="Jeong D.H."/>
            <person name="Jing Y."/>
            <person name="Jocker A."/>
            <person name="Kenton S.M."/>
            <person name="Kim D.J."/>
            <person name="Klee K."/>
            <person name="Lai H."/>
            <person name="Lang C."/>
            <person name="Lin S."/>
            <person name="Macmil S.L."/>
            <person name="Magdelenat G."/>
            <person name="Matthews L."/>
            <person name="McCorrison J."/>
            <person name="Monaghan E.L."/>
            <person name="Mun J.H."/>
            <person name="Najar F.Z."/>
            <person name="Nicholson C."/>
            <person name="Noirot C."/>
            <person name="O'Bleness M."/>
            <person name="Paule C.R."/>
            <person name="Poulain J."/>
            <person name="Prion F."/>
            <person name="Qin B."/>
            <person name="Qu C."/>
            <person name="Retzel E.F."/>
            <person name="Riddle C."/>
            <person name="Sallet E."/>
            <person name="Samain S."/>
            <person name="Samson N."/>
            <person name="Sanders I."/>
            <person name="Saurat O."/>
            <person name="Scarpelli C."/>
            <person name="Schiex T."/>
            <person name="Segurens B."/>
            <person name="Severin A.J."/>
            <person name="Sherrier D.J."/>
            <person name="Shi R."/>
            <person name="Sims S."/>
            <person name="Singer S.R."/>
            <person name="Sinharoy S."/>
            <person name="Sterck L."/>
            <person name="Viollet A."/>
            <person name="Wang B.B."/>
            <person name="Wang K."/>
            <person name="Wang M."/>
            <person name="Wang X."/>
            <person name="Warfsmann J."/>
            <person name="Weissenbach J."/>
            <person name="White D.D."/>
            <person name="White J.D."/>
            <person name="Wiley G.B."/>
            <person name="Wincker P."/>
            <person name="Xing Y."/>
            <person name="Yang L."/>
            <person name="Yao Z."/>
            <person name="Ying F."/>
            <person name="Zhai J."/>
            <person name="Zhou L."/>
            <person name="Zuber A."/>
            <person name="Denarie J."/>
            <person name="Dixon R.A."/>
            <person name="May G.D."/>
            <person name="Schwartz D.C."/>
            <person name="Rogers J."/>
            <person name="Quetier F."/>
            <person name="Town C.D."/>
            <person name="Roe B.A."/>
        </authorList>
    </citation>
    <scope>NUCLEOTIDE SEQUENCE [LARGE SCALE GENOMIC DNA]</scope>
    <source>
        <strain evidence="1">A17</strain>
        <strain evidence="2 3">cv. Jemalong A17</strain>
    </source>
</reference>
<dbReference type="AlphaFoldDB" id="A0A072VMN6"/>
<proteinExistence type="predicted"/>
<dbReference type="EnsemblPlants" id="KEH42708">
    <property type="protein sequence ID" value="KEH42708"/>
    <property type="gene ID" value="MTR_1g074000"/>
</dbReference>
<evidence type="ECO:0000313" key="2">
    <source>
        <dbReference type="EnsemblPlants" id="KEH42708"/>
    </source>
</evidence>